<dbReference type="InterPro" id="IPR015019">
    <property type="entry name" value="LAMTOR3"/>
</dbReference>
<protein>
    <submittedName>
        <fullName evidence="2">Roadblock/LC7 family protein</fullName>
    </submittedName>
</protein>
<dbReference type="InParanoid" id="G0EH72"/>
<dbReference type="SMART" id="SM01278">
    <property type="entry name" value="MAPKK1_Int"/>
    <property type="match status" value="1"/>
</dbReference>
<dbReference type="eggNOG" id="arCOG02603">
    <property type="taxonomic scope" value="Archaea"/>
</dbReference>
<evidence type="ECO:0000313" key="3">
    <source>
        <dbReference type="Proteomes" id="UP000001037"/>
    </source>
</evidence>
<reference evidence="2 3" key="1">
    <citation type="journal article" date="2011" name="Stand. Genomic Sci.">
        <title>Complete genome sequence of the hyperthermophilic chemolithoautotroph Pyrolobus fumarii type strain (1A).</title>
        <authorList>
            <person name="Anderson I."/>
            <person name="Goker M."/>
            <person name="Nolan M."/>
            <person name="Lucas S."/>
            <person name="Hammon N."/>
            <person name="Deshpande S."/>
            <person name="Cheng J.F."/>
            <person name="Tapia R."/>
            <person name="Han C."/>
            <person name="Goodwin L."/>
            <person name="Pitluck S."/>
            <person name="Huntemann M."/>
            <person name="Liolios K."/>
            <person name="Ivanova N."/>
            <person name="Pagani I."/>
            <person name="Mavromatis K."/>
            <person name="Ovchinikova G."/>
            <person name="Pati A."/>
            <person name="Chen A."/>
            <person name="Palaniappan K."/>
            <person name="Land M."/>
            <person name="Hauser L."/>
            <person name="Brambilla E.M."/>
            <person name="Huber H."/>
            <person name="Yasawong M."/>
            <person name="Rohde M."/>
            <person name="Spring S."/>
            <person name="Abt B."/>
            <person name="Sikorski J."/>
            <person name="Wirth R."/>
            <person name="Detter J.C."/>
            <person name="Woyke T."/>
            <person name="Bristow J."/>
            <person name="Eisen J.A."/>
            <person name="Markowitz V."/>
            <person name="Hugenholtz P."/>
            <person name="Kyrpides N.C."/>
            <person name="Klenk H.P."/>
            <person name="Lapidus A."/>
        </authorList>
    </citation>
    <scope>NUCLEOTIDE SEQUENCE [LARGE SCALE GENOMIC DNA]</scope>
    <source>
        <strain evidence="3">DSM 11204 / 1A</strain>
    </source>
</reference>
<dbReference type="OrthoDB" id="109999at2157"/>
<dbReference type="Gene3D" id="3.30.450.30">
    <property type="entry name" value="Dynein light chain 2a, cytoplasmic"/>
    <property type="match status" value="1"/>
</dbReference>
<accession>G0EH72</accession>
<dbReference type="SUPFAM" id="SSF103196">
    <property type="entry name" value="Roadblock/LC7 domain"/>
    <property type="match status" value="1"/>
</dbReference>
<dbReference type="GeneID" id="11138624"/>
<sequence>MAESPLRRVLSDFARIEGVRGIAVVSKDGFVIDAVVPVGGLDLEALAAMVMTVYGASERLGEELRLGKNELITGEYENGIMLVYDIGDAVVAVVAEKSAILGRIRYELKRQAPRIKAAL</sequence>
<dbReference type="Proteomes" id="UP000001037">
    <property type="component" value="Chromosome"/>
</dbReference>
<name>G0EH72_PYRF1</name>
<proteinExistence type="predicted"/>
<keyword evidence="3" id="KW-1185">Reference proteome</keyword>
<dbReference type="HOGENOM" id="CLU_118613_4_1_2"/>
<dbReference type="GO" id="GO:0032006">
    <property type="term" value="P:regulation of TOR signaling"/>
    <property type="evidence" value="ECO:0007669"/>
    <property type="project" value="InterPro"/>
</dbReference>
<organism evidence="2 3">
    <name type="scientific">Pyrolobus fumarii (strain DSM 11204 / 1A)</name>
    <dbReference type="NCBI Taxonomy" id="694429"/>
    <lineage>
        <taxon>Archaea</taxon>
        <taxon>Thermoproteota</taxon>
        <taxon>Thermoprotei</taxon>
        <taxon>Desulfurococcales</taxon>
        <taxon>Pyrodictiaceae</taxon>
        <taxon>Pyrolobus</taxon>
    </lineage>
</organism>
<dbReference type="KEGG" id="pfm:Pyrfu_1438"/>
<dbReference type="InterPro" id="IPR004942">
    <property type="entry name" value="Roadblock/LAMTOR2_dom"/>
</dbReference>
<dbReference type="AlphaFoldDB" id="G0EH72"/>
<dbReference type="Pfam" id="PF03259">
    <property type="entry name" value="Robl_LC7"/>
    <property type="match status" value="1"/>
</dbReference>
<evidence type="ECO:0000259" key="1">
    <source>
        <dbReference type="SMART" id="SM00960"/>
    </source>
</evidence>
<dbReference type="RefSeq" id="WP_014026973.1">
    <property type="nucleotide sequence ID" value="NC_015931.1"/>
</dbReference>
<gene>
    <name evidence="2" type="ordered locus">Pyrfu_1438</name>
</gene>
<dbReference type="EMBL" id="CP002838">
    <property type="protein sequence ID" value="AEM39296.1"/>
    <property type="molecule type" value="Genomic_DNA"/>
</dbReference>
<feature type="domain" description="Roadblock/LAMTOR2" evidence="1">
    <location>
        <begin position="6"/>
        <end position="95"/>
    </location>
</feature>
<evidence type="ECO:0000313" key="2">
    <source>
        <dbReference type="EMBL" id="AEM39296.1"/>
    </source>
</evidence>
<dbReference type="SMART" id="SM00960">
    <property type="entry name" value="Robl_LC7"/>
    <property type="match status" value="1"/>
</dbReference>